<proteinExistence type="inferred from homology"/>
<comment type="similarity">
    <text evidence="1">Belongs to the UPF0276 family.</text>
</comment>
<dbReference type="InterPro" id="IPR036237">
    <property type="entry name" value="Xyl_isomerase-like_sf"/>
</dbReference>
<dbReference type="PANTHER" id="PTHR42194">
    <property type="entry name" value="UPF0276 PROTEIN HI_1600"/>
    <property type="match status" value="1"/>
</dbReference>
<keyword evidence="3" id="KW-1185">Reference proteome</keyword>
<evidence type="ECO:0000313" key="2">
    <source>
        <dbReference type="EMBL" id="MBP2236985.1"/>
    </source>
</evidence>
<dbReference type="EMBL" id="JAGILA010000004">
    <property type="protein sequence ID" value="MBP2236985.1"/>
    <property type="molecule type" value="Genomic_DNA"/>
</dbReference>
<sequence>MPVLAIHTQSRVSGDLRFPAHRIEGLAGTSFKHEHLSSILVDEEQNRGFFEVHAENYMGAGGAPHAALTRIREDHPVSLHGVCMSIGGPQPLDKTHLARFAALVERYEPQLVSEHLAWSTHSTTYYNDLLPLPYTEATLQRVAEHIDEVQEIIRRPLLLENPSTYLLFRESTMSETAFIREIVKRTGCGLLLDVNNVFVSATNHGFSALDYLADYPLDHVGEIHLAGHAAQEDDEGDLLLIDSHDGPVADAVWKLFEIVIGRCGPIPTLVEWDSAIPEWPVLKAEAKAAQAILDRHAAAFRRERLNAHA</sequence>
<dbReference type="SUPFAM" id="SSF51658">
    <property type="entry name" value="Xylose isomerase-like"/>
    <property type="match status" value="1"/>
</dbReference>
<organism evidence="2 3">
    <name type="scientific">Sinorhizobium kostiense</name>
    <dbReference type="NCBI Taxonomy" id="76747"/>
    <lineage>
        <taxon>Bacteria</taxon>
        <taxon>Pseudomonadati</taxon>
        <taxon>Pseudomonadota</taxon>
        <taxon>Alphaproteobacteria</taxon>
        <taxon>Hyphomicrobiales</taxon>
        <taxon>Rhizobiaceae</taxon>
        <taxon>Sinorhizobium/Ensifer group</taxon>
        <taxon>Sinorhizobium</taxon>
    </lineage>
</organism>
<comment type="caution">
    <text evidence="2">The sequence shown here is derived from an EMBL/GenBank/DDBJ whole genome shotgun (WGS) entry which is preliminary data.</text>
</comment>
<dbReference type="RefSeq" id="WP_209602754.1">
    <property type="nucleotide sequence ID" value="NZ_JAGILA010000004.1"/>
</dbReference>
<dbReference type="Proteomes" id="UP000730739">
    <property type="component" value="Unassembled WGS sequence"/>
</dbReference>
<dbReference type="PANTHER" id="PTHR42194:SF1">
    <property type="entry name" value="UPF0276 PROTEIN HI_1600"/>
    <property type="match status" value="1"/>
</dbReference>
<reference evidence="2 3" key="1">
    <citation type="submission" date="2021-03" db="EMBL/GenBank/DDBJ databases">
        <title>Genomic Encyclopedia of Type Strains, Phase IV (KMG-IV): sequencing the most valuable type-strain genomes for metagenomic binning, comparative biology and taxonomic classification.</title>
        <authorList>
            <person name="Goeker M."/>
        </authorList>
    </citation>
    <scope>NUCLEOTIDE SEQUENCE [LARGE SCALE GENOMIC DNA]</scope>
    <source>
        <strain evidence="2 3">DSM 13372</strain>
    </source>
</reference>
<dbReference type="Gene3D" id="3.20.20.150">
    <property type="entry name" value="Divalent-metal-dependent TIM barrel enzymes"/>
    <property type="match status" value="1"/>
</dbReference>
<protein>
    <recommendedName>
        <fullName evidence="1">UPF0276 protein J2Z31_003499</fullName>
    </recommendedName>
</protein>
<accession>A0ABS4R3S6</accession>
<dbReference type="InterPro" id="IPR007801">
    <property type="entry name" value="MbnB/TglH/ChrH"/>
</dbReference>
<evidence type="ECO:0000313" key="3">
    <source>
        <dbReference type="Proteomes" id="UP000730739"/>
    </source>
</evidence>
<gene>
    <name evidence="2" type="ORF">J2Z31_003499</name>
</gene>
<dbReference type="NCBIfam" id="NF003818">
    <property type="entry name" value="PRK05409.1"/>
    <property type="match status" value="1"/>
</dbReference>
<dbReference type="HAMAP" id="MF_00697">
    <property type="entry name" value="UPF0276"/>
    <property type="match status" value="1"/>
</dbReference>
<dbReference type="Pfam" id="PF05114">
    <property type="entry name" value="MbnB_TglH_ChrH"/>
    <property type="match status" value="1"/>
</dbReference>
<evidence type="ECO:0000256" key="1">
    <source>
        <dbReference type="HAMAP-Rule" id="MF_00697"/>
    </source>
</evidence>
<name>A0ABS4R3S6_9HYPH</name>